<dbReference type="GeneID" id="93589465"/>
<comment type="caution">
    <text evidence="2">The sequence shown here is derived from an EMBL/GenBank/DDBJ whole genome shotgun (WGS) entry which is preliminary data.</text>
</comment>
<dbReference type="EMBL" id="SAEB01000009">
    <property type="protein sequence ID" value="RVD82739.1"/>
    <property type="molecule type" value="Genomic_DNA"/>
</dbReference>
<gene>
    <name evidence="2" type="ORF">DFL_007154</name>
</gene>
<evidence type="ECO:0000256" key="1">
    <source>
        <dbReference type="SAM" id="MobiDB-lite"/>
    </source>
</evidence>
<keyword evidence="3" id="KW-1185">Reference proteome</keyword>
<dbReference type="VEuPathDB" id="FungiDB:DFL_007154"/>
<dbReference type="AlphaFoldDB" id="A0A436ZUX8"/>
<feature type="region of interest" description="Disordered" evidence="1">
    <location>
        <begin position="20"/>
        <end position="94"/>
    </location>
</feature>
<accession>A0A436ZUX8</accession>
<organism evidence="2 3">
    <name type="scientific">Arthrobotrys flagrans</name>
    <name type="common">Nematode-trapping fungus</name>
    <name type="synonym">Trichothecium flagrans</name>
    <dbReference type="NCBI Taxonomy" id="97331"/>
    <lineage>
        <taxon>Eukaryota</taxon>
        <taxon>Fungi</taxon>
        <taxon>Dikarya</taxon>
        <taxon>Ascomycota</taxon>
        <taxon>Pezizomycotina</taxon>
        <taxon>Orbiliomycetes</taxon>
        <taxon>Orbiliales</taxon>
        <taxon>Orbiliaceae</taxon>
        <taxon>Arthrobotrys</taxon>
    </lineage>
</organism>
<protein>
    <submittedName>
        <fullName evidence="2">Uncharacterized protein</fullName>
    </submittedName>
</protein>
<reference evidence="2 3" key="1">
    <citation type="submission" date="2019-01" db="EMBL/GenBank/DDBJ databases">
        <title>Intercellular communication is required for trap formation in the nematode-trapping fungus Duddingtonia flagrans.</title>
        <authorList>
            <person name="Youssar L."/>
            <person name="Wernet V."/>
            <person name="Hensel N."/>
            <person name="Hildebrandt H.-G."/>
            <person name="Fischer R."/>
        </authorList>
    </citation>
    <scope>NUCLEOTIDE SEQUENCE [LARGE SCALE GENOMIC DNA]</scope>
    <source>
        <strain evidence="2 3">CBS H-5679</strain>
    </source>
</reference>
<sequence length="94" mass="10222">MVTANPTATRRPNFIQRMMQPKTVRGTSKRSAGTGPAPVSYHKPRSTAGTRFHGMLKRMKGTATGNKAEKASGTRMMHGNAVTQGRTRHRMAGI</sequence>
<proteinExistence type="predicted"/>
<name>A0A436ZUX8_ARTFL</name>
<dbReference type="RefSeq" id="XP_067488283.1">
    <property type="nucleotide sequence ID" value="XM_067636692.1"/>
</dbReference>
<dbReference type="OrthoDB" id="5426707at2759"/>
<evidence type="ECO:0000313" key="2">
    <source>
        <dbReference type="EMBL" id="RVD82739.1"/>
    </source>
</evidence>
<dbReference type="Proteomes" id="UP000283090">
    <property type="component" value="Unassembled WGS sequence"/>
</dbReference>
<evidence type="ECO:0000313" key="3">
    <source>
        <dbReference type="Proteomes" id="UP000283090"/>
    </source>
</evidence>